<dbReference type="EMBL" id="BLBC01000025">
    <property type="protein sequence ID" value="GET47113.1"/>
    <property type="molecule type" value="Genomic_DNA"/>
</dbReference>
<dbReference type="Gene3D" id="3.40.50.150">
    <property type="entry name" value="Vaccinia Virus protein VP39"/>
    <property type="match status" value="1"/>
</dbReference>
<dbReference type="RefSeq" id="WP_155285722.1">
    <property type="nucleotide sequence ID" value="NZ_BLBC01000025.1"/>
</dbReference>
<evidence type="ECO:0000256" key="5">
    <source>
        <dbReference type="ARBA" id="ARBA00047942"/>
    </source>
</evidence>
<evidence type="ECO:0000313" key="7">
    <source>
        <dbReference type="EMBL" id="GET47113.1"/>
    </source>
</evidence>
<dbReference type="PANTHER" id="PTHR33841:SF1">
    <property type="entry name" value="DNA METHYLTRANSFERASE A"/>
    <property type="match status" value="1"/>
</dbReference>
<accession>A0A5M4BC07</accession>
<dbReference type="PANTHER" id="PTHR33841">
    <property type="entry name" value="DNA METHYLTRANSFERASE YEEA-RELATED"/>
    <property type="match status" value="1"/>
</dbReference>
<dbReference type="CDD" id="cd02440">
    <property type="entry name" value="AdoMet_MTases"/>
    <property type="match status" value="1"/>
</dbReference>
<gene>
    <name evidence="7" type="ORF">RCZ01_24150</name>
</gene>
<feature type="domain" description="Type II methyltransferase M.TaqI-like" evidence="6">
    <location>
        <begin position="405"/>
        <end position="556"/>
    </location>
</feature>
<dbReference type="PRINTS" id="PR00507">
    <property type="entry name" value="N12N6MTFRASE"/>
</dbReference>
<dbReference type="GO" id="GO:0006304">
    <property type="term" value="P:DNA modification"/>
    <property type="evidence" value="ECO:0007669"/>
    <property type="project" value="InterPro"/>
</dbReference>
<dbReference type="GO" id="GO:0009007">
    <property type="term" value="F:site-specific DNA-methyltransferase (adenine-specific) activity"/>
    <property type="evidence" value="ECO:0007669"/>
    <property type="project" value="UniProtKB-EC"/>
</dbReference>
<keyword evidence="4" id="KW-0949">S-adenosyl-L-methionine</keyword>
<dbReference type="InterPro" id="IPR050953">
    <property type="entry name" value="N4_N6_ade-DNA_methylase"/>
</dbReference>
<comment type="catalytic activity">
    <reaction evidence="5">
        <text>a 2'-deoxyadenosine in DNA + S-adenosyl-L-methionine = an N(6)-methyl-2'-deoxyadenosine in DNA + S-adenosyl-L-homocysteine + H(+)</text>
        <dbReference type="Rhea" id="RHEA:15197"/>
        <dbReference type="Rhea" id="RHEA-COMP:12418"/>
        <dbReference type="Rhea" id="RHEA-COMP:12419"/>
        <dbReference type="ChEBI" id="CHEBI:15378"/>
        <dbReference type="ChEBI" id="CHEBI:57856"/>
        <dbReference type="ChEBI" id="CHEBI:59789"/>
        <dbReference type="ChEBI" id="CHEBI:90615"/>
        <dbReference type="ChEBI" id="CHEBI:90616"/>
        <dbReference type="EC" id="2.1.1.72"/>
    </reaction>
</comment>
<keyword evidence="7" id="KW-0378">Hydrolase</keyword>
<organism evidence="7 8">
    <name type="scientific">Capnocytophaga felis</name>
    <dbReference type="NCBI Taxonomy" id="2267611"/>
    <lineage>
        <taxon>Bacteria</taxon>
        <taxon>Pseudomonadati</taxon>
        <taxon>Bacteroidota</taxon>
        <taxon>Flavobacteriia</taxon>
        <taxon>Flavobacteriales</taxon>
        <taxon>Flavobacteriaceae</taxon>
        <taxon>Capnocytophaga</taxon>
    </lineage>
</organism>
<proteinExistence type="predicted"/>
<keyword evidence="3 7" id="KW-0808">Transferase</keyword>
<dbReference type="InterPro" id="IPR002052">
    <property type="entry name" value="DNA_methylase_N6_adenine_CS"/>
</dbReference>
<dbReference type="EC" id="2.1.1.72" evidence="1"/>
<dbReference type="AlphaFoldDB" id="A0A5M4BC07"/>
<dbReference type="GO" id="GO:0003676">
    <property type="term" value="F:nucleic acid binding"/>
    <property type="evidence" value="ECO:0007669"/>
    <property type="project" value="InterPro"/>
</dbReference>
<dbReference type="Pfam" id="PF07669">
    <property type="entry name" value="Eco57I"/>
    <property type="match status" value="1"/>
</dbReference>
<evidence type="ECO:0000256" key="2">
    <source>
        <dbReference type="ARBA" id="ARBA00022603"/>
    </source>
</evidence>
<sequence length="965" mass="112116">MDNHHLTFKKNIVNLGFTTEDDCLYLIDNTDNLAEPQIQFHLDKARKLSASAIYLRKQLNGSYKSQVYLFDFTDRNFEETNEPELAQIQTNIWSSGEVPLACIFYRTEIKILDCTKHITKEYKPEYLVRELKLTGKTHELYNEQFAVKIKSGIFWEEEELKNKFKFQNSAYDKLIDNIRYVSKKLTTEFTTVSVEIVNKIIVQSILIKYLEETIDSNGNELLSKKYFQKYNDALSFSDVLKQQGKFVELLSDLNKDFNGNVFRWDSAEEDNLKELDLSILADLLSTNKTDLNSNQLELEFNDWRYFEFKFIPVELISRLYEEFLAEDKQDKGLYYTPSHLAKLLIDECIPLKKYKNIDLKEYTILDPACGSGIFLVVAFKRLVQIWRLQNNMATPNIDDLKSILKNIYGVDKEEQAVRLASFSLSLALCNELNPITILNELKFDDLTKTNLIHSDFFECKAIENKKFDLVIGNPPYVRGGTKDFEKNTTKFIQKEIEIPNNQIALKFLGDSYSFLKKRGLQCLLVKSSGILYNTGSRFYLETLLTETNVIQILDFTALARNKSLWDNKKVSFSVDGKKKETPLEVETAAIFIKEGKPNFSRNILHLTFRRTKATKERIIFEIDDYDLHFVNRQTAISNKFIWKNNLLGGGRIKQTIEKLSNTKKLEEFFENYGIYGEGVGGAKSLHNDAFLGDKIESSFITQQYISSFEGLKEKEVYKYPNFLIKENIELPFSYNDKPIKFSNEIVGFYSSEEQRLRQLASYFKSNIDVLKFYNICTSGKLLVYKNTACKQEDILNLPFDFNINLLLSEMDNKIISDVNNIMQMFIRNGENSKALQPIKQHNLFSIISNYGTEFSRALNTIYQNESHKFRLSDVVQLKNSLIATVFKYDNENTEPKFHKDLSELGIQGLTTNDISVHLSVNRIIKLYPEKDTIVFVKPNQYRYWLSLTAYRDADKCFSDFSNAGY</sequence>
<dbReference type="PROSITE" id="PS00092">
    <property type="entry name" value="N6_MTASE"/>
    <property type="match status" value="1"/>
</dbReference>
<dbReference type="SUPFAM" id="SSF53335">
    <property type="entry name" value="S-adenosyl-L-methionine-dependent methyltransferases"/>
    <property type="match status" value="1"/>
</dbReference>
<evidence type="ECO:0000256" key="1">
    <source>
        <dbReference type="ARBA" id="ARBA00011900"/>
    </source>
</evidence>
<dbReference type="InterPro" id="IPR011639">
    <property type="entry name" value="MethylTrfase_TaqI-like_dom"/>
</dbReference>
<evidence type="ECO:0000259" key="6">
    <source>
        <dbReference type="Pfam" id="PF07669"/>
    </source>
</evidence>
<evidence type="ECO:0000256" key="4">
    <source>
        <dbReference type="ARBA" id="ARBA00022691"/>
    </source>
</evidence>
<dbReference type="OrthoDB" id="9814572at2"/>
<keyword evidence="2 7" id="KW-0489">Methyltransferase</keyword>
<keyword evidence="8" id="KW-1185">Reference proteome</keyword>
<dbReference type="InterPro" id="IPR029063">
    <property type="entry name" value="SAM-dependent_MTases_sf"/>
</dbReference>
<dbReference type="GO" id="GO:0032259">
    <property type="term" value="P:methylation"/>
    <property type="evidence" value="ECO:0007669"/>
    <property type="project" value="UniProtKB-KW"/>
</dbReference>
<name>A0A5M4BC07_9FLAO</name>
<evidence type="ECO:0000313" key="8">
    <source>
        <dbReference type="Proteomes" id="UP000398217"/>
    </source>
</evidence>
<comment type="caution">
    <text evidence="7">The sequence shown here is derived from an EMBL/GenBank/DDBJ whole genome shotgun (WGS) entry which is preliminary data.</text>
</comment>
<evidence type="ECO:0000256" key="3">
    <source>
        <dbReference type="ARBA" id="ARBA00022679"/>
    </source>
</evidence>
<protein>
    <recommendedName>
        <fullName evidence="1">site-specific DNA-methyltransferase (adenine-specific)</fullName>
        <ecNumber evidence="1">2.1.1.72</ecNumber>
    </recommendedName>
</protein>
<keyword evidence="7" id="KW-0255">Endonuclease</keyword>
<reference evidence="8" key="1">
    <citation type="journal article" date="2020" name="Int. J. Syst. Evol. Microbiol.">
        <title>Capnocytophaga felis sp. nov. isolated from the feline oral cavity.</title>
        <authorList>
            <person name="Suzuki M."/>
            <person name="Umeda K."/>
            <person name="Kimura M."/>
            <person name="Imaoka K."/>
            <person name="Morikawa S."/>
            <person name="Maeda K."/>
        </authorList>
    </citation>
    <scope>NUCLEOTIDE SEQUENCE [LARGE SCALE GENOMIC DNA]</scope>
    <source>
        <strain evidence="8">KC07070</strain>
    </source>
</reference>
<dbReference type="GO" id="GO:0004519">
    <property type="term" value="F:endonuclease activity"/>
    <property type="evidence" value="ECO:0007669"/>
    <property type="project" value="UniProtKB-KW"/>
</dbReference>
<keyword evidence="7" id="KW-0540">Nuclease</keyword>
<dbReference type="Proteomes" id="UP000398217">
    <property type="component" value="Unassembled WGS sequence"/>
</dbReference>